<evidence type="ECO:0000313" key="2">
    <source>
        <dbReference type="EMBL" id="KAF4142238.1"/>
    </source>
</evidence>
<protein>
    <submittedName>
        <fullName evidence="2">Uncharacterized protein</fullName>
    </submittedName>
</protein>
<evidence type="ECO:0000313" key="3">
    <source>
        <dbReference type="Proteomes" id="UP000704712"/>
    </source>
</evidence>
<organism evidence="2 3">
    <name type="scientific">Phytophthora infestans</name>
    <name type="common">Potato late blight agent</name>
    <name type="synonym">Botrytis infestans</name>
    <dbReference type="NCBI Taxonomy" id="4787"/>
    <lineage>
        <taxon>Eukaryota</taxon>
        <taxon>Sar</taxon>
        <taxon>Stramenopiles</taxon>
        <taxon>Oomycota</taxon>
        <taxon>Peronosporomycetes</taxon>
        <taxon>Peronosporales</taxon>
        <taxon>Peronosporaceae</taxon>
        <taxon>Phytophthora</taxon>
    </lineage>
</organism>
<dbReference type="EMBL" id="JAACNO010001196">
    <property type="protein sequence ID" value="KAF4142238.1"/>
    <property type="molecule type" value="Genomic_DNA"/>
</dbReference>
<evidence type="ECO:0000256" key="1">
    <source>
        <dbReference type="SAM" id="MobiDB-lite"/>
    </source>
</evidence>
<dbReference type="Proteomes" id="UP000704712">
    <property type="component" value="Unassembled WGS sequence"/>
</dbReference>
<name>A0A8S9UVQ1_PHYIN</name>
<dbReference type="AlphaFoldDB" id="A0A8S9UVQ1"/>
<reference evidence="2" key="1">
    <citation type="submission" date="2020-03" db="EMBL/GenBank/DDBJ databases">
        <title>Hybrid Assembly of Korean Phytophthora infestans isolates.</title>
        <authorList>
            <person name="Prokchorchik M."/>
            <person name="Lee Y."/>
            <person name="Seo J."/>
            <person name="Cho J.-H."/>
            <person name="Park Y.-E."/>
            <person name="Jang D.-C."/>
            <person name="Im J.-S."/>
            <person name="Choi J.-G."/>
            <person name="Park H.-J."/>
            <person name="Lee G.-B."/>
            <person name="Lee Y.-G."/>
            <person name="Hong S.-Y."/>
            <person name="Cho K."/>
            <person name="Sohn K.H."/>
        </authorList>
    </citation>
    <scope>NUCLEOTIDE SEQUENCE</scope>
    <source>
        <strain evidence="2">KR_2_A2</strain>
    </source>
</reference>
<feature type="region of interest" description="Disordered" evidence="1">
    <location>
        <begin position="1"/>
        <end position="35"/>
    </location>
</feature>
<sequence length="100" mass="11180">MEPSWASLQVERKAETRWTRKKGKGHSKTTGDKRYGLDERTADEWLRAHSGVVLRSRPRRSRSQLASIEARFQATVSHRSSDVCALPIVSNGFLASGVNA</sequence>
<proteinExistence type="predicted"/>
<comment type="caution">
    <text evidence="2">The sequence shown here is derived from an EMBL/GenBank/DDBJ whole genome shotgun (WGS) entry which is preliminary data.</text>
</comment>
<gene>
    <name evidence="2" type="ORF">GN958_ATG08414</name>
</gene>
<accession>A0A8S9UVQ1</accession>